<reference evidence="1 2" key="1">
    <citation type="submission" date="2020-04" db="EMBL/GenBank/DDBJ databases">
        <title>Paraburkholderia sp. RP-4-7 isolated from soil.</title>
        <authorList>
            <person name="Dahal R.H."/>
        </authorList>
    </citation>
    <scope>NUCLEOTIDE SEQUENCE [LARGE SCALE GENOMIC DNA]</scope>
    <source>
        <strain evidence="1 2">RP-4-7</strain>
    </source>
</reference>
<dbReference type="Proteomes" id="UP000544134">
    <property type="component" value="Unassembled WGS sequence"/>
</dbReference>
<dbReference type="Pfam" id="PF08843">
    <property type="entry name" value="AbiEii"/>
    <property type="match status" value="1"/>
</dbReference>
<protein>
    <submittedName>
        <fullName evidence="1">Nucleotidyltransferase</fullName>
    </submittedName>
</protein>
<comment type="caution">
    <text evidence="1">The sequence shown here is derived from an EMBL/GenBank/DDBJ whole genome shotgun (WGS) entry which is preliminary data.</text>
</comment>
<dbReference type="InterPro" id="IPR014942">
    <property type="entry name" value="AbiEii"/>
</dbReference>
<keyword evidence="1" id="KW-0808">Transferase</keyword>
<organism evidence="1 2">
    <name type="scientific">Paraburkholderia polaris</name>
    <dbReference type="NCBI Taxonomy" id="2728848"/>
    <lineage>
        <taxon>Bacteria</taxon>
        <taxon>Pseudomonadati</taxon>
        <taxon>Pseudomonadota</taxon>
        <taxon>Betaproteobacteria</taxon>
        <taxon>Burkholderiales</taxon>
        <taxon>Burkholderiaceae</taxon>
        <taxon>Paraburkholderia</taxon>
    </lineage>
</organism>
<evidence type="ECO:0000313" key="1">
    <source>
        <dbReference type="EMBL" id="NMM03125.1"/>
    </source>
</evidence>
<gene>
    <name evidence="1" type="ORF">HHL24_35135</name>
</gene>
<sequence>MKPNSPPLMLEVSADRPLHPVTLAILGHVQDAARQSGSDFVVAGATARDIVLWHVYGIRTERVTRDVDVAVCAVSWEAHGELVERLEATRLFKLSERVEHTMTFLDESVGKPTPLDLVPFGPLEAPEGTITWPKDKNQMNVLGFREAVDTALEIDVGERLIVPVVTLPALVLLKLLAWHDRRTTKNTDAPDLLLTMRNYHGAGNQERIYDVAPDLLEIHNFDPGLASTALLGRDSRRAALPATRDAVARLLEQEKSYNTLLADMLARAAALAFDEFVDSTTDTLAAFRNGFLQPADGEL</sequence>
<dbReference type="AlphaFoldDB" id="A0A848IT27"/>
<accession>A0A848IT27</accession>
<proteinExistence type="predicted"/>
<dbReference type="RefSeq" id="WP_169489882.1">
    <property type="nucleotide sequence ID" value="NZ_JABBGJ010000049.1"/>
</dbReference>
<dbReference type="EMBL" id="JABBGJ010000049">
    <property type="protein sequence ID" value="NMM03125.1"/>
    <property type="molecule type" value="Genomic_DNA"/>
</dbReference>
<evidence type="ECO:0000313" key="2">
    <source>
        <dbReference type="Proteomes" id="UP000544134"/>
    </source>
</evidence>
<dbReference type="GO" id="GO:0016740">
    <property type="term" value="F:transferase activity"/>
    <property type="evidence" value="ECO:0007669"/>
    <property type="project" value="UniProtKB-KW"/>
</dbReference>
<keyword evidence="2" id="KW-1185">Reference proteome</keyword>
<name>A0A848IT27_9BURK</name>